<dbReference type="InterPro" id="IPR036278">
    <property type="entry name" value="Sialidase_sf"/>
</dbReference>
<keyword evidence="1" id="KW-0732">Signal</keyword>
<comment type="miscellaneous">
    <text evidence="3">The sequence shown here is derived from an EMBL/GenBank/DDBJ third party annotation (TPA) entry.</text>
</comment>
<reference evidence="3" key="1">
    <citation type="journal article" date="1999" name="Genomics">
        <title>Cloning and characterization of NEU2, a human gene homologous to rodent soluble sialidases.</title>
        <authorList>
            <person name="Monti E."/>
            <person name="Preti A."/>
            <person name="Rossi E."/>
            <person name="Ballabio A."/>
            <person name="Borsani G."/>
        </authorList>
    </citation>
    <scope>NUCLEOTIDE SEQUENCE</scope>
</reference>
<protein>
    <submittedName>
        <fullName evidence="3">Sialidase NEU1.2</fullName>
    </submittedName>
</protein>
<evidence type="ECO:0000256" key="1">
    <source>
        <dbReference type="SAM" id="SignalP"/>
    </source>
</evidence>
<dbReference type="GO" id="GO:0006689">
    <property type="term" value="P:ganglioside catabolic process"/>
    <property type="evidence" value="ECO:0007669"/>
    <property type="project" value="TreeGrafter"/>
</dbReference>
<proteinExistence type="evidence at transcript level"/>
<feature type="signal peptide" evidence="1">
    <location>
        <begin position="1"/>
        <end position="20"/>
    </location>
</feature>
<reference evidence="3" key="2">
    <citation type="journal article" date="2000" name="Biochem. J.">
        <title>Identification and expression of NEU3, a novel human sialidase associated to the plasma membrane.</title>
        <authorList>
            <person name="Monti E."/>
            <person name="Bassi M.T."/>
            <person name="Papini N."/>
            <person name="Riboni M."/>
            <person name="Manzoni M."/>
            <person name="Venerando B."/>
            <person name="Croci G."/>
            <person name="Preti A."/>
            <person name="Ballabio A."/>
            <person name="Tettamanti G."/>
            <person name="Borsani G."/>
        </authorList>
    </citation>
    <scope>NUCLEOTIDE SEQUENCE</scope>
</reference>
<reference evidence="3" key="6">
    <citation type="journal article" date="2012" name="PLoS ONE">
        <title>New insights on the sialidase protein family revealed by a phylogenetic analysis in metazoa.</title>
        <authorList>
            <person name="Giacopuzzi E."/>
            <person name="Bresciani R."/>
            <person name="Schauer R."/>
            <person name="Monti E."/>
            <person name="Borsani G."/>
        </authorList>
    </citation>
    <scope>NUCLEOTIDE SEQUENCE</scope>
</reference>
<dbReference type="GO" id="GO:0009313">
    <property type="term" value="P:oligosaccharide catabolic process"/>
    <property type="evidence" value="ECO:0007669"/>
    <property type="project" value="TreeGrafter"/>
</dbReference>
<dbReference type="PANTHER" id="PTHR10628">
    <property type="entry name" value="SIALIDASE"/>
    <property type="match status" value="1"/>
</dbReference>
<sequence>MSLSTMCSALSAGLMALATAASTKVGLVNVFSKGESGYYCIKIPYLTSLPDNSLLALGEARWGSCSDYTKTDLVMKTSWNGGKTWSALKIFHTGGEADTVGNAAPVVVGQDLIIPFCLNNSKVFIKRSGDLGETWSNAEDISSNVTRAHWKWVGLGPPAGLLLSSGRILIPGYHTDIFGPYVDNGDVSKGHAMLSDDGGKSWRLSADDDFGGRHFPNEDQAVELSGGHVAIFARGLGFFRTRTVSEDGGDHWGTTEVLETLPQPFIGCEGSTIKCRESKRLVYSGPVHFMTRLREDMSIYVSDDEGRTWQKYMRVDPGFSAYSALAWHGKNLALLYDRSNVTTDVRFEPDHMSFAALPNPCVSNDVLI</sequence>
<dbReference type="InterPro" id="IPR026856">
    <property type="entry name" value="Sialidase_fam"/>
</dbReference>
<dbReference type="EMBL" id="BK008545">
    <property type="protein sequence ID" value="DAA35232.1"/>
    <property type="molecule type" value="mRNA"/>
</dbReference>
<name>K0Q5Z1_KARBR</name>
<reference evidence="3" key="3">
    <citation type="journal article" date="2004" name="Genomics">
        <title>Molecular cloning and characterization of NEU4, the fourth member of the human sialidase gene family.</title>
        <authorList>
            <person name="Monti E."/>
            <person name="Bassi M.T."/>
            <person name="Bresciani R."/>
            <person name="Civini S."/>
            <person name="Croci G.L."/>
            <person name="Papini N."/>
            <person name="Riboni M."/>
            <person name="Zanchetti G."/>
            <person name="Ballabio A."/>
            <person name="Preti A."/>
            <person name="Tettamanti G."/>
            <person name="Venerando B."/>
            <person name="Borsani G."/>
        </authorList>
    </citation>
    <scope>NUCLEOTIDE SEQUENCE</scope>
</reference>
<dbReference type="GO" id="GO:0004308">
    <property type="term" value="F:exo-alpha-sialidase activity"/>
    <property type="evidence" value="ECO:0007669"/>
    <property type="project" value="InterPro"/>
</dbReference>
<dbReference type="InterPro" id="IPR011040">
    <property type="entry name" value="Sialidase"/>
</dbReference>
<dbReference type="PANTHER" id="PTHR10628:SF30">
    <property type="entry name" value="EXO-ALPHA-SIALIDASE"/>
    <property type="match status" value="1"/>
</dbReference>
<accession>K0Q5Z1</accession>
<evidence type="ECO:0000259" key="2">
    <source>
        <dbReference type="Pfam" id="PF13088"/>
    </source>
</evidence>
<dbReference type="Pfam" id="PF13088">
    <property type="entry name" value="BNR_2"/>
    <property type="match status" value="1"/>
</dbReference>
<feature type="chain" id="PRO_5003839777" evidence="1">
    <location>
        <begin position="21"/>
        <end position="368"/>
    </location>
</feature>
<reference evidence="3" key="4">
    <citation type="journal article" date="2007" name="Biochem. J.">
        <title>Molecular cloning and biochemical characterization of sialidases from zebrafish (Danio rerio).</title>
        <authorList>
            <person name="Manzoni M."/>
            <person name="Colombi P."/>
            <person name="Papini N."/>
            <person name="Rubaga L."/>
            <person name="Tiso N."/>
            <person name="Preti A."/>
            <person name="Venerando B."/>
            <person name="Tettamanti G."/>
            <person name="Bresciani R."/>
            <person name="Argenton F."/>
            <person name="Borsani G."/>
            <person name="Monti E."/>
        </authorList>
    </citation>
    <scope>NUCLEOTIDE SEQUENCE</scope>
</reference>
<feature type="domain" description="Sialidase" evidence="2">
    <location>
        <begin position="60"/>
        <end position="325"/>
    </location>
</feature>
<reference evidence="3" key="5">
    <citation type="journal article" date="2011" name="BMC Biochem.">
        <title>Gallus gallus NEU3 sialidase as model to study protein evolution mechanism based on rapid evolving loops.</title>
        <authorList>
            <person name="Giacopuzzi E."/>
            <person name="Barlati S."/>
            <person name="Preti A."/>
            <person name="Venerando B."/>
            <person name="Monti E."/>
            <person name="Borsani G."/>
            <person name="Bresciani R."/>
        </authorList>
    </citation>
    <scope>NUCLEOTIDE SEQUENCE</scope>
</reference>
<dbReference type="GO" id="GO:0005737">
    <property type="term" value="C:cytoplasm"/>
    <property type="evidence" value="ECO:0007669"/>
    <property type="project" value="TreeGrafter"/>
</dbReference>
<dbReference type="SUPFAM" id="SSF50939">
    <property type="entry name" value="Sialidases"/>
    <property type="match status" value="1"/>
</dbReference>
<evidence type="ECO:0000313" key="3">
    <source>
        <dbReference type="EMBL" id="DAA35232.1"/>
    </source>
</evidence>
<dbReference type="Gene3D" id="2.120.10.10">
    <property type="match status" value="1"/>
</dbReference>
<dbReference type="CDD" id="cd15482">
    <property type="entry name" value="Sialidase_non-viral"/>
    <property type="match status" value="1"/>
</dbReference>
<dbReference type="GO" id="GO:0016020">
    <property type="term" value="C:membrane"/>
    <property type="evidence" value="ECO:0007669"/>
    <property type="project" value="TreeGrafter"/>
</dbReference>
<organism evidence="3">
    <name type="scientific">Karenia brevis</name>
    <name type="common">Red tide dinoflagellate</name>
    <name type="synonym">Gymnodinium breve</name>
    <dbReference type="NCBI Taxonomy" id="156230"/>
    <lineage>
        <taxon>Eukaryota</taxon>
        <taxon>Sar</taxon>
        <taxon>Alveolata</taxon>
        <taxon>Dinophyceae</taxon>
        <taxon>Gymnodiniales</taxon>
        <taxon>Kareniaceae</taxon>
        <taxon>Karenia</taxon>
    </lineage>
</organism>
<dbReference type="AlphaFoldDB" id="K0Q5Z1"/>